<reference evidence="1" key="1">
    <citation type="submission" date="2023-10" db="EMBL/GenBank/DDBJ databases">
        <title>Amphibacter perezi, gen. nov., sp. nov. a novel taxa of the family Comamonadaceae, class Betaproteobacteria isolated from the skin microbiota of Pelophylax perezi from different populations.</title>
        <authorList>
            <person name="Costa S."/>
            <person name="Proenca D.N."/>
            <person name="Lopes I."/>
            <person name="Morais P.V."/>
        </authorList>
    </citation>
    <scope>NUCLEOTIDE SEQUENCE</scope>
    <source>
        <strain evidence="1">SL12-8</strain>
    </source>
</reference>
<proteinExistence type="predicted"/>
<sequence>MNTATTPPRKTLQPLWLRAVHWINVLAVLVMILSGWRIYNASPIFSFSFPGEYTLGGWLGGAILWHFAAMWVLVLNGLLYLGMNLGTGRMRQRFFPLSLGGMIRDMVDALRGKLSHGDLSQYNQVQRVAYLLALADLVLLVLSGLAVWKPVQLSWITTLLGGFQGARTVHFVAMALLVAFIVVHVLMVVLVPRTLRIMIIGR</sequence>
<evidence type="ECO:0000313" key="1">
    <source>
        <dbReference type="EMBL" id="MEJ7137021.1"/>
    </source>
</evidence>
<dbReference type="EMBL" id="JAWDIE010000001">
    <property type="protein sequence ID" value="MEJ7137021.1"/>
    <property type="molecule type" value="Genomic_DNA"/>
</dbReference>
<organism evidence="1 2">
    <name type="scientific">Amphibiibacter pelophylacis</name>
    <dbReference type="NCBI Taxonomy" id="1799477"/>
    <lineage>
        <taxon>Bacteria</taxon>
        <taxon>Pseudomonadati</taxon>
        <taxon>Pseudomonadota</taxon>
        <taxon>Betaproteobacteria</taxon>
        <taxon>Burkholderiales</taxon>
        <taxon>Sphaerotilaceae</taxon>
        <taxon>Amphibiibacter</taxon>
    </lineage>
</organism>
<accession>A0ACC6NYH5</accession>
<evidence type="ECO:0000313" key="2">
    <source>
        <dbReference type="Proteomes" id="UP001364695"/>
    </source>
</evidence>
<dbReference type="Proteomes" id="UP001364695">
    <property type="component" value="Unassembled WGS sequence"/>
</dbReference>
<protein>
    <submittedName>
        <fullName evidence="1">Cytochrome b/b6 domain-containing protein</fullName>
    </submittedName>
</protein>
<keyword evidence="2" id="KW-1185">Reference proteome</keyword>
<gene>
    <name evidence="1" type="ORF">RV045_01070</name>
</gene>
<name>A0ACC6NYH5_9BURK</name>
<comment type="caution">
    <text evidence="1">The sequence shown here is derived from an EMBL/GenBank/DDBJ whole genome shotgun (WGS) entry which is preliminary data.</text>
</comment>